<dbReference type="GO" id="GO:0071281">
    <property type="term" value="P:cellular response to iron ion"/>
    <property type="evidence" value="ECO:0007669"/>
    <property type="project" value="UniProtKB-ARBA"/>
</dbReference>
<feature type="transmembrane region" description="Helical" evidence="7">
    <location>
        <begin position="249"/>
        <end position="268"/>
    </location>
</feature>
<comment type="similarity">
    <text evidence="2 6">Belongs to the ABC-3 integral membrane protein family.</text>
</comment>
<comment type="caution">
    <text evidence="8">The sequence shown here is derived from an EMBL/GenBank/DDBJ whole genome shotgun (WGS) entry which is preliminary data.</text>
</comment>
<evidence type="ECO:0000313" key="9">
    <source>
        <dbReference type="Proteomes" id="UP000280307"/>
    </source>
</evidence>
<dbReference type="SUPFAM" id="SSF81345">
    <property type="entry name" value="ABC transporter involved in vitamin B12 uptake, BtuC"/>
    <property type="match status" value="1"/>
</dbReference>
<evidence type="ECO:0000256" key="6">
    <source>
        <dbReference type="RuleBase" id="RU003943"/>
    </source>
</evidence>
<dbReference type="Pfam" id="PF00950">
    <property type="entry name" value="ABC-3"/>
    <property type="match status" value="1"/>
</dbReference>
<keyword evidence="4 7" id="KW-1133">Transmembrane helix</keyword>
<proteinExistence type="inferred from homology"/>
<keyword evidence="3 6" id="KW-0812">Transmembrane</keyword>
<feature type="transmembrane region" description="Helical" evidence="7">
    <location>
        <begin position="94"/>
        <end position="113"/>
    </location>
</feature>
<evidence type="ECO:0000256" key="3">
    <source>
        <dbReference type="ARBA" id="ARBA00022692"/>
    </source>
</evidence>
<feature type="transmembrane region" description="Helical" evidence="7">
    <location>
        <begin position="178"/>
        <end position="211"/>
    </location>
</feature>
<evidence type="ECO:0000256" key="4">
    <source>
        <dbReference type="ARBA" id="ARBA00022989"/>
    </source>
</evidence>
<dbReference type="PANTHER" id="PTHR30477:SF13">
    <property type="entry name" value="IRON TRANSPORT SYSTEM MEMBRANE PROTEIN HI_0360-RELATED"/>
    <property type="match status" value="1"/>
</dbReference>
<dbReference type="InterPro" id="IPR037294">
    <property type="entry name" value="ABC_BtuC-like"/>
</dbReference>
<dbReference type="FunFam" id="1.10.3470.10:FF:000003">
    <property type="entry name" value="Iron ABC transporter permease SitD"/>
    <property type="match status" value="1"/>
</dbReference>
<dbReference type="GO" id="GO:0010043">
    <property type="term" value="P:response to zinc ion"/>
    <property type="evidence" value="ECO:0007669"/>
    <property type="project" value="TreeGrafter"/>
</dbReference>
<dbReference type="Gene3D" id="1.10.3470.10">
    <property type="entry name" value="ABC transporter involved in vitamin B12 uptake, BtuC"/>
    <property type="match status" value="1"/>
</dbReference>
<evidence type="ECO:0000256" key="2">
    <source>
        <dbReference type="ARBA" id="ARBA00008034"/>
    </source>
</evidence>
<dbReference type="CDD" id="cd06550">
    <property type="entry name" value="TM_ABC_iron-siderophores_like"/>
    <property type="match status" value="1"/>
</dbReference>
<gene>
    <name evidence="8" type="ORF">EI684_19135</name>
</gene>
<dbReference type="GO" id="GO:0055085">
    <property type="term" value="P:transmembrane transport"/>
    <property type="evidence" value="ECO:0007669"/>
    <property type="project" value="InterPro"/>
</dbReference>
<dbReference type="AlphaFoldDB" id="A0A426TSW7"/>
<reference evidence="8 9" key="1">
    <citation type="submission" date="2018-12" db="EMBL/GenBank/DDBJ databases">
        <title>Genome Sequence of Candidatus Viridilinea halotolerans isolated from saline sulfide-rich spring.</title>
        <authorList>
            <person name="Grouzdev D.S."/>
            <person name="Burganskaya E.I."/>
            <person name="Krutkina M.S."/>
            <person name="Sukhacheva M.V."/>
            <person name="Gorlenko V.M."/>
        </authorList>
    </citation>
    <scope>NUCLEOTIDE SEQUENCE [LARGE SCALE GENOMIC DNA]</scope>
    <source>
        <strain evidence="8">Chok-6</strain>
    </source>
</reference>
<dbReference type="Proteomes" id="UP000280307">
    <property type="component" value="Unassembled WGS sequence"/>
</dbReference>
<evidence type="ECO:0000256" key="5">
    <source>
        <dbReference type="ARBA" id="ARBA00023136"/>
    </source>
</evidence>
<accession>A0A426TSW7</accession>
<dbReference type="InterPro" id="IPR001626">
    <property type="entry name" value="ABC_TroCD"/>
</dbReference>
<dbReference type="PANTHER" id="PTHR30477">
    <property type="entry name" value="ABC-TRANSPORTER METAL-BINDING PROTEIN"/>
    <property type="match status" value="1"/>
</dbReference>
<evidence type="ECO:0000256" key="7">
    <source>
        <dbReference type="SAM" id="Phobius"/>
    </source>
</evidence>
<protein>
    <submittedName>
        <fullName evidence="8">Metal ABC transporter permease</fullName>
    </submittedName>
</protein>
<name>A0A426TSW7_9CHLR</name>
<evidence type="ECO:0000313" key="8">
    <source>
        <dbReference type="EMBL" id="RRR67329.1"/>
    </source>
</evidence>
<feature type="transmembrane region" description="Helical" evidence="7">
    <location>
        <begin position="57"/>
        <end position="82"/>
    </location>
</feature>
<sequence>MLDWLLEPFTFAFMRTGLAAAALVGVTCAVLGTYVVLRRMAFIGDAMAHTVLPGLVVAYLGGWSLFGGALAAGLLTALGIGWVARRGAVREDTAIGVIFTAMFALGILLMSQMRSFRDLSHMLFGNVLGVRPNDLIQIAVIAAGVLLVLWLLHKELELTSYDPSYAQVIGLKADRLRFLLLILLAFTVVTCIQVVGVILTSALLVTPAAAAGLLTNRLPRMMLFAALFSVASSLVGLYASYYANVASGAAIVLACTTCFGIAWVINALRTRRVIL</sequence>
<evidence type="ECO:0000256" key="1">
    <source>
        <dbReference type="ARBA" id="ARBA00004141"/>
    </source>
</evidence>
<dbReference type="GO" id="GO:0043190">
    <property type="term" value="C:ATP-binding cassette (ABC) transporter complex"/>
    <property type="evidence" value="ECO:0007669"/>
    <property type="project" value="InterPro"/>
</dbReference>
<keyword evidence="6" id="KW-0813">Transport</keyword>
<feature type="transmembrane region" description="Helical" evidence="7">
    <location>
        <begin position="12"/>
        <end position="37"/>
    </location>
</feature>
<dbReference type="EMBL" id="RSAS01000795">
    <property type="protein sequence ID" value="RRR67329.1"/>
    <property type="molecule type" value="Genomic_DNA"/>
</dbReference>
<organism evidence="8 9">
    <name type="scientific">Candidatus Viridilinea halotolerans</name>
    <dbReference type="NCBI Taxonomy" id="2491704"/>
    <lineage>
        <taxon>Bacteria</taxon>
        <taxon>Bacillati</taxon>
        <taxon>Chloroflexota</taxon>
        <taxon>Chloroflexia</taxon>
        <taxon>Chloroflexales</taxon>
        <taxon>Chloroflexineae</taxon>
        <taxon>Oscillochloridaceae</taxon>
        <taxon>Candidatus Viridilinea</taxon>
    </lineage>
</organism>
<feature type="transmembrane region" description="Helical" evidence="7">
    <location>
        <begin position="223"/>
        <end position="243"/>
    </location>
</feature>
<feature type="transmembrane region" description="Helical" evidence="7">
    <location>
        <begin position="134"/>
        <end position="153"/>
    </location>
</feature>
<comment type="subcellular location">
    <subcellularLocation>
        <location evidence="6">Cell membrane</location>
        <topology evidence="6">Multi-pass membrane protein</topology>
    </subcellularLocation>
    <subcellularLocation>
        <location evidence="1">Membrane</location>
        <topology evidence="1">Multi-pass membrane protein</topology>
    </subcellularLocation>
</comment>
<keyword evidence="5 7" id="KW-0472">Membrane</keyword>